<feature type="coiled-coil region" evidence="1">
    <location>
        <begin position="32"/>
        <end position="59"/>
    </location>
</feature>
<comment type="caution">
    <text evidence="3">The sequence shown here is derived from an EMBL/GenBank/DDBJ whole genome shotgun (WGS) entry which is preliminary data.</text>
</comment>
<keyword evidence="1" id="KW-0175">Coiled coil</keyword>
<evidence type="ECO:0000313" key="3">
    <source>
        <dbReference type="EMBL" id="ETJ18443.1"/>
    </source>
</evidence>
<evidence type="ECO:0000256" key="1">
    <source>
        <dbReference type="SAM" id="Coils"/>
    </source>
</evidence>
<organism evidence="3">
    <name type="scientific">human gut metagenome</name>
    <dbReference type="NCBI Taxonomy" id="408170"/>
    <lineage>
        <taxon>unclassified sequences</taxon>
        <taxon>metagenomes</taxon>
        <taxon>organismal metagenomes</taxon>
    </lineage>
</organism>
<keyword evidence="2" id="KW-0812">Transmembrane</keyword>
<keyword evidence="2" id="KW-1133">Transmembrane helix</keyword>
<evidence type="ECO:0000256" key="2">
    <source>
        <dbReference type="SAM" id="Phobius"/>
    </source>
</evidence>
<name>W1WJY3_9ZZZZ</name>
<keyword evidence="3" id="KW-0378">Hydrolase</keyword>
<feature type="transmembrane region" description="Helical" evidence="2">
    <location>
        <begin position="6"/>
        <end position="27"/>
    </location>
</feature>
<keyword evidence="2" id="KW-0472">Membrane</keyword>
<protein>
    <submittedName>
        <fullName evidence="3">HNH endonuclease protein</fullName>
    </submittedName>
</protein>
<keyword evidence="3" id="KW-0255">Endonuclease</keyword>
<dbReference type="EMBL" id="AZMM01018631">
    <property type="protein sequence ID" value="ETJ18443.1"/>
    <property type="molecule type" value="Genomic_DNA"/>
</dbReference>
<keyword evidence="3" id="KW-0540">Nuclease</keyword>
<dbReference type="GO" id="GO:0004519">
    <property type="term" value="F:endonuclease activity"/>
    <property type="evidence" value="ECO:0007669"/>
    <property type="project" value="UniProtKB-KW"/>
</dbReference>
<reference evidence="3" key="1">
    <citation type="submission" date="2013-12" db="EMBL/GenBank/DDBJ databases">
        <title>A Varibaculum cambriense genome reconstructed from a premature infant gut community with otherwise low bacterial novelty that shifts toward anaerobic metabolism during the third week of life.</title>
        <authorList>
            <person name="Brown C.T."/>
            <person name="Sharon I."/>
            <person name="Thomas B.C."/>
            <person name="Castelle C.J."/>
            <person name="Morowitz M.J."/>
            <person name="Banfield J.F."/>
        </authorList>
    </citation>
    <scope>NUCLEOTIDE SEQUENCE</scope>
</reference>
<gene>
    <name evidence="3" type="ORF">Q604_UNBC18631G0001</name>
</gene>
<proteinExistence type="predicted"/>
<dbReference type="AlphaFoldDB" id="W1WJY3"/>
<sequence>MTDFIIGLMVIIWLTILVYLFLSELYFRSRRFKAIKRKIDTYTKECNELNDHIEAMKNVDLGFVSTYNGKLKCSNPNINSEYLKYNRTTYKCSSDTLDRAQKNPFKYIHKYFNVEFNEKTLEKLENILNDFLAVEEGKEKLKRQREEIIKSISRELPFI</sequence>
<feature type="non-terminal residue" evidence="3">
    <location>
        <position position="159"/>
    </location>
</feature>
<accession>W1WJY3</accession>